<proteinExistence type="predicted"/>
<gene>
    <name evidence="1" type="ORF">SS50377_13548</name>
    <name evidence="2" type="ORF">SS50377_23788</name>
</gene>
<accession>V6LRZ9</accession>
<keyword evidence="3" id="KW-1185">Reference proteome</keyword>
<sequence length="119" mass="14154">MSKPQPTPEQLVKQAQIGYMPNPLQMRQRQESAMNERLATLDRRDVAQKMDYTQYTQTTQHSTNNNLLEKLLTTHRDNKVQEQTFNQGILEHPQKYRRPFGQFSYEVERNINAGYIKRK</sequence>
<dbReference type="Proteomes" id="UP000018208">
    <property type="component" value="Unassembled WGS sequence"/>
</dbReference>
<protein>
    <submittedName>
        <fullName evidence="1">Uncharacterized protein</fullName>
    </submittedName>
</protein>
<dbReference type="VEuPathDB" id="GiardiaDB:SS50377_23788"/>
<evidence type="ECO:0000313" key="3">
    <source>
        <dbReference type="Proteomes" id="UP000018208"/>
    </source>
</evidence>
<evidence type="ECO:0000313" key="1">
    <source>
        <dbReference type="EMBL" id="EST46466.1"/>
    </source>
</evidence>
<dbReference type="EMBL" id="KI546074">
    <property type="protein sequence ID" value="EST46466.1"/>
    <property type="molecule type" value="Genomic_DNA"/>
</dbReference>
<dbReference type="EMBL" id="AUWU02000004">
    <property type="protein sequence ID" value="KAH0573853.1"/>
    <property type="molecule type" value="Genomic_DNA"/>
</dbReference>
<reference evidence="2" key="2">
    <citation type="submission" date="2020-12" db="EMBL/GenBank/DDBJ databases">
        <title>New Spironucleus salmonicida genome in near-complete chromosomes.</title>
        <authorList>
            <person name="Xu F."/>
            <person name="Kurt Z."/>
            <person name="Jimenez-Gonzalez A."/>
            <person name="Astvaldsson A."/>
            <person name="Andersson J.O."/>
            <person name="Svard S.G."/>
        </authorList>
    </citation>
    <scope>NUCLEOTIDE SEQUENCE</scope>
    <source>
        <strain evidence="2">ATCC 50377</strain>
    </source>
</reference>
<reference evidence="1 2" key="1">
    <citation type="journal article" date="2014" name="PLoS Genet.">
        <title>The Genome of Spironucleus salmonicida Highlights a Fish Pathogen Adapted to Fluctuating Environments.</title>
        <authorList>
            <person name="Xu F."/>
            <person name="Jerlstrom-Hultqvist J."/>
            <person name="Einarsson E."/>
            <person name="Astvaldsson A."/>
            <person name="Svard S.G."/>
            <person name="Andersson J.O."/>
        </authorList>
    </citation>
    <scope>NUCLEOTIDE SEQUENCE</scope>
    <source>
        <strain evidence="2">ATCC 50377</strain>
    </source>
</reference>
<organism evidence="1">
    <name type="scientific">Spironucleus salmonicida</name>
    <dbReference type="NCBI Taxonomy" id="348837"/>
    <lineage>
        <taxon>Eukaryota</taxon>
        <taxon>Metamonada</taxon>
        <taxon>Diplomonadida</taxon>
        <taxon>Hexamitidae</taxon>
        <taxon>Hexamitinae</taxon>
        <taxon>Spironucleus</taxon>
    </lineage>
</organism>
<name>V6LRZ9_9EUKA</name>
<evidence type="ECO:0000313" key="2">
    <source>
        <dbReference type="EMBL" id="KAH0573853.1"/>
    </source>
</evidence>
<dbReference type="AlphaFoldDB" id="V6LRZ9"/>